<dbReference type="Pfam" id="PF08212">
    <property type="entry name" value="Lipocalin_2"/>
    <property type="match status" value="1"/>
</dbReference>
<dbReference type="PIRSF" id="PIRSF036893">
    <property type="entry name" value="Lipocalin_ApoD"/>
    <property type="match status" value="1"/>
</dbReference>
<accession>A0A9Q0E0E8</accession>
<keyword evidence="7" id="KW-0446">Lipid-binding</keyword>
<keyword evidence="10" id="KW-0873">Pyrrolidone carboxylic acid</keyword>
<dbReference type="PRINTS" id="PR01219">
    <property type="entry name" value="APOLIPOPROTD"/>
</dbReference>
<evidence type="ECO:0000256" key="3">
    <source>
        <dbReference type="ARBA" id="ARBA00019890"/>
    </source>
</evidence>
<keyword evidence="4" id="KW-0813">Transport</keyword>
<feature type="signal peptide" evidence="11">
    <location>
        <begin position="1"/>
        <end position="19"/>
    </location>
</feature>
<evidence type="ECO:0000313" key="14">
    <source>
        <dbReference type="Proteomes" id="UP001148018"/>
    </source>
</evidence>
<dbReference type="GO" id="GO:0005576">
    <property type="term" value="C:extracellular region"/>
    <property type="evidence" value="ECO:0007669"/>
    <property type="project" value="UniProtKB-SubCell"/>
</dbReference>
<sequence>MKTLQVISVTLLTALAASAQVLVAGKCPRPAVVKLFDASMYLGKWYEIQKLPWLFQQGECTTATYSREGPDEDLEVLSKELLPDGSIYSGVGSAVATKSSEPAKMELYYTAASLPSPYWVLATDYRGHALAFGCIDYGLFHAQFAWILSREPTLLKKTQRDLRDLLASAGVNVDKMITTNQNNAFCLAMGP</sequence>
<evidence type="ECO:0000256" key="11">
    <source>
        <dbReference type="PIRNR" id="PIRNR036893"/>
    </source>
</evidence>
<keyword evidence="14" id="KW-1185">Reference proteome</keyword>
<feature type="domain" description="Lipocalin/cytosolic fatty-acid binding" evidence="12">
    <location>
        <begin position="37"/>
        <end position="181"/>
    </location>
</feature>
<keyword evidence="8" id="KW-1015">Disulfide bond</keyword>
<proteinExistence type="inferred from homology"/>
<dbReference type="EMBL" id="JANIIK010000109">
    <property type="protein sequence ID" value="KAJ3597906.1"/>
    <property type="molecule type" value="Genomic_DNA"/>
</dbReference>
<evidence type="ECO:0000313" key="13">
    <source>
        <dbReference type="EMBL" id="KAJ3597906.1"/>
    </source>
</evidence>
<dbReference type="InterPro" id="IPR022271">
    <property type="entry name" value="Lipocalin_ApoD"/>
</dbReference>
<dbReference type="GO" id="GO:0042246">
    <property type="term" value="P:tissue regeneration"/>
    <property type="evidence" value="ECO:0007669"/>
    <property type="project" value="InterPro"/>
</dbReference>
<evidence type="ECO:0000259" key="12">
    <source>
        <dbReference type="Pfam" id="PF08212"/>
    </source>
</evidence>
<organism evidence="13 14">
    <name type="scientific">Muraenolepis orangiensis</name>
    <name type="common">Patagonian moray cod</name>
    <dbReference type="NCBI Taxonomy" id="630683"/>
    <lineage>
        <taxon>Eukaryota</taxon>
        <taxon>Metazoa</taxon>
        <taxon>Chordata</taxon>
        <taxon>Craniata</taxon>
        <taxon>Vertebrata</taxon>
        <taxon>Euteleostomi</taxon>
        <taxon>Actinopterygii</taxon>
        <taxon>Neopterygii</taxon>
        <taxon>Teleostei</taxon>
        <taxon>Neoteleostei</taxon>
        <taxon>Acanthomorphata</taxon>
        <taxon>Zeiogadaria</taxon>
        <taxon>Gadariae</taxon>
        <taxon>Gadiformes</taxon>
        <taxon>Muraenolepidoidei</taxon>
        <taxon>Muraenolepididae</taxon>
        <taxon>Muraenolepis</taxon>
    </lineage>
</organism>
<dbReference type="OrthoDB" id="565904at2759"/>
<keyword evidence="5" id="KW-0964">Secreted</keyword>
<dbReference type="FunFam" id="2.40.128.20:FF:000003">
    <property type="entry name" value="Apolipoprotein D"/>
    <property type="match status" value="1"/>
</dbReference>
<evidence type="ECO:0000256" key="10">
    <source>
        <dbReference type="ARBA" id="ARBA00023283"/>
    </source>
</evidence>
<keyword evidence="9" id="KW-0325">Glycoprotein</keyword>
<dbReference type="GO" id="GO:0008289">
    <property type="term" value="F:lipid binding"/>
    <property type="evidence" value="ECO:0007669"/>
    <property type="project" value="UniProtKB-KW"/>
</dbReference>
<dbReference type="GO" id="GO:0007420">
    <property type="term" value="P:brain development"/>
    <property type="evidence" value="ECO:0007669"/>
    <property type="project" value="InterPro"/>
</dbReference>
<dbReference type="GO" id="GO:0006629">
    <property type="term" value="P:lipid metabolic process"/>
    <property type="evidence" value="ECO:0007669"/>
    <property type="project" value="TreeGrafter"/>
</dbReference>
<comment type="caution">
    <text evidence="13">The sequence shown here is derived from an EMBL/GenBank/DDBJ whole genome shotgun (WGS) entry which is preliminary data.</text>
</comment>
<evidence type="ECO:0000256" key="6">
    <source>
        <dbReference type="ARBA" id="ARBA00022729"/>
    </source>
</evidence>
<dbReference type="GO" id="GO:0006869">
    <property type="term" value="P:lipid transport"/>
    <property type="evidence" value="ECO:0007669"/>
    <property type="project" value="InterPro"/>
</dbReference>
<evidence type="ECO:0000256" key="5">
    <source>
        <dbReference type="ARBA" id="ARBA00022525"/>
    </source>
</evidence>
<reference evidence="13" key="1">
    <citation type="submission" date="2022-07" db="EMBL/GenBank/DDBJ databases">
        <title>Chromosome-level genome of Muraenolepis orangiensis.</title>
        <authorList>
            <person name="Kim J."/>
        </authorList>
    </citation>
    <scope>NUCLEOTIDE SEQUENCE</scope>
    <source>
        <strain evidence="13">KU_S4_2022</strain>
        <tissue evidence="13">Muscle</tissue>
    </source>
</reference>
<dbReference type="Proteomes" id="UP001148018">
    <property type="component" value="Unassembled WGS sequence"/>
</dbReference>
<keyword evidence="6 11" id="KW-0732">Signal</keyword>
<evidence type="ECO:0000256" key="4">
    <source>
        <dbReference type="ARBA" id="ARBA00022448"/>
    </source>
</evidence>
<dbReference type="Gene3D" id="2.40.128.20">
    <property type="match status" value="1"/>
</dbReference>
<dbReference type="PANTHER" id="PTHR10612:SF58">
    <property type="entry name" value="APOLIPOPROTEIN D"/>
    <property type="match status" value="1"/>
</dbReference>
<dbReference type="PANTHER" id="PTHR10612">
    <property type="entry name" value="APOLIPOPROTEIN D"/>
    <property type="match status" value="1"/>
</dbReference>
<comment type="subcellular location">
    <subcellularLocation>
        <location evidence="1">Secreted</location>
    </subcellularLocation>
</comment>
<dbReference type="SUPFAM" id="SSF50814">
    <property type="entry name" value="Lipocalins"/>
    <property type="match status" value="1"/>
</dbReference>
<dbReference type="InterPro" id="IPR012674">
    <property type="entry name" value="Calycin"/>
</dbReference>
<dbReference type="GO" id="GO:0000302">
    <property type="term" value="P:response to reactive oxygen species"/>
    <property type="evidence" value="ECO:0007669"/>
    <property type="project" value="TreeGrafter"/>
</dbReference>
<evidence type="ECO:0000256" key="9">
    <source>
        <dbReference type="ARBA" id="ARBA00023180"/>
    </source>
</evidence>
<evidence type="ECO:0000256" key="7">
    <source>
        <dbReference type="ARBA" id="ARBA00023121"/>
    </source>
</evidence>
<dbReference type="GO" id="GO:0005737">
    <property type="term" value="C:cytoplasm"/>
    <property type="evidence" value="ECO:0007669"/>
    <property type="project" value="TreeGrafter"/>
</dbReference>
<dbReference type="InterPro" id="IPR000566">
    <property type="entry name" value="Lipocln_cytosolic_FA-bd_dom"/>
</dbReference>
<name>A0A9Q0E0E8_9TELE</name>
<gene>
    <name evidence="13" type="ORF">NHX12_001422</name>
</gene>
<evidence type="ECO:0000256" key="1">
    <source>
        <dbReference type="ARBA" id="ARBA00004613"/>
    </source>
</evidence>
<comment type="similarity">
    <text evidence="2 11">Belongs to the calycin superfamily. Lipocalin family.</text>
</comment>
<evidence type="ECO:0000256" key="8">
    <source>
        <dbReference type="ARBA" id="ARBA00023157"/>
    </source>
</evidence>
<protein>
    <recommendedName>
        <fullName evidence="3">Apolipoprotein D</fullName>
    </recommendedName>
</protein>
<dbReference type="AlphaFoldDB" id="A0A9Q0E0E8"/>
<feature type="chain" id="PRO_5040557531" description="Apolipoprotein D" evidence="11">
    <location>
        <begin position="20"/>
        <end position="191"/>
    </location>
</feature>
<evidence type="ECO:0000256" key="2">
    <source>
        <dbReference type="ARBA" id="ARBA00006889"/>
    </source>
</evidence>
<dbReference type="InterPro" id="IPR002969">
    <property type="entry name" value="ApolipopD"/>
</dbReference>